<keyword evidence="3 4" id="KW-0012">Acyltransferase</keyword>
<dbReference type="EC" id="2.3.2.6" evidence="4"/>
<comment type="subcellular location">
    <subcellularLocation>
        <location evidence="4">Cytoplasm</location>
    </subcellularLocation>
</comment>
<proteinExistence type="inferred from homology"/>
<comment type="catalytic activity">
    <reaction evidence="4">
        <text>N-terminal L-arginyl-[protein] + L-leucyl-tRNA(Leu) = N-terminal L-leucyl-L-arginyl-[protein] + tRNA(Leu) + H(+)</text>
        <dbReference type="Rhea" id="RHEA:50416"/>
        <dbReference type="Rhea" id="RHEA-COMP:9613"/>
        <dbReference type="Rhea" id="RHEA-COMP:9622"/>
        <dbReference type="Rhea" id="RHEA-COMP:12672"/>
        <dbReference type="Rhea" id="RHEA-COMP:12673"/>
        <dbReference type="ChEBI" id="CHEBI:15378"/>
        <dbReference type="ChEBI" id="CHEBI:64719"/>
        <dbReference type="ChEBI" id="CHEBI:78442"/>
        <dbReference type="ChEBI" id="CHEBI:78494"/>
        <dbReference type="ChEBI" id="CHEBI:133044"/>
        <dbReference type="EC" id="2.3.2.6"/>
    </reaction>
</comment>
<evidence type="ECO:0000313" key="5">
    <source>
        <dbReference type="EMBL" id="TFF27595.1"/>
    </source>
</evidence>
<comment type="caution">
    <text evidence="5">The sequence shown here is derived from an EMBL/GenBank/DDBJ whole genome shotgun (WGS) entry which is preliminary data.</text>
</comment>
<evidence type="ECO:0000256" key="1">
    <source>
        <dbReference type="ARBA" id="ARBA00022490"/>
    </source>
</evidence>
<keyword evidence="2 4" id="KW-0808">Transferase</keyword>
<dbReference type="Pfam" id="PF03588">
    <property type="entry name" value="Leu_Phe_trans"/>
    <property type="match status" value="1"/>
</dbReference>
<keyword evidence="1 4" id="KW-0963">Cytoplasm</keyword>
<reference evidence="5 6" key="1">
    <citation type="submission" date="2019-03" db="EMBL/GenBank/DDBJ databases">
        <title>Jiella endophytica sp. nov., a novel endophytic bacterium isolated from root of Ficus microcarpa Linn. f.</title>
        <authorList>
            <person name="Tuo L."/>
        </authorList>
    </citation>
    <scope>NUCLEOTIDE SEQUENCE [LARGE SCALE GENOMIC DNA]</scope>
    <source>
        <strain evidence="5 6">CBS5Q-3</strain>
    </source>
</reference>
<evidence type="ECO:0000256" key="2">
    <source>
        <dbReference type="ARBA" id="ARBA00022679"/>
    </source>
</evidence>
<dbReference type="SUPFAM" id="SSF55729">
    <property type="entry name" value="Acyl-CoA N-acyltransferases (Nat)"/>
    <property type="match status" value="1"/>
</dbReference>
<dbReference type="PANTHER" id="PTHR30098:SF2">
    <property type="entry name" value="LEUCYL_PHENYLALANYL-TRNA--PROTEIN TRANSFERASE"/>
    <property type="match status" value="1"/>
</dbReference>
<dbReference type="RefSeq" id="WP_134760359.1">
    <property type="nucleotide sequence ID" value="NZ_SOZD01000001.1"/>
</dbReference>
<dbReference type="EMBL" id="SOZD01000001">
    <property type="protein sequence ID" value="TFF27595.1"/>
    <property type="molecule type" value="Genomic_DNA"/>
</dbReference>
<dbReference type="AlphaFoldDB" id="A0A4Y8RTH2"/>
<organism evidence="5 6">
    <name type="scientific">Jiella endophytica</name>
    <dbReference type="NCBI Taxonomy" id="2558362"/>
    <lineage>
        <taxon>Bacteria</taxon>
        <taxon>Pseudomonadati</taxon>
        <taxon>Pseudomonadota</taxon>
        <taxon>Alphaproteobacteria</taxon>
        <taxon>Hyphomicrobiales</taxon>
        <taxon>Aurantimonadaceae</taxon>
        <taxon>Jiella</taxon>
    </lineage>
</organism>
<keyword evidence="6" id="KW-1185">Reference proteome</keyword>
<dbReference type="InterPro" id="IPR042203">
    <property type="entry name" value="Leu/Phe-tRNA_Trfase_C"/>
</dbReference>
<sequence>MAGRGGKTLSITPELLIKAYASGIFPMAEAADDPQIFWVDPTERGVLPLDGLHLSRSLRKTIRQKRFAVTVDTAFAAVVDGCAEPAPGRDKTWINRQIRDLYVALFHEGFAHSVECWQNETLVGGLYGVSINGAFFGESMFSRATDASKVALAFLCERLIRGGYLLLDTQFITGHLTHFGAIEIDRDDYQQRLQEALAVASTFYPSGAGTSESVLQLFSQTS</sequence>
<accession>A0A4Y8RTH2</accession>
<evidence type="ECO:0000256" key="3">
    <source>
        <dbReference type="ARBA" id="ARBA00023315"/>
    </source>
</evidence>
<evidence type="ECO:0000256" key="4">
    <source>
        <dbReference type="HAMAP-Rule" id="MF_00688"/>
    </source>
</evidence>
<comment type="similarity">
    <text evidence="4">Belongs to the L/F-transferase family.</text>
</comment>
<dbReference type="HAMAP" id="MF_00688">
    <property type="entry name" value="Leu_Phe_trans"/>
    <property type="match status" value="1"/>
</dbReference>
<dbReference type="GO" id="GO:0008914">
    <property type="term" value="F:leucyl-tRNA--protein transferase activity"/>
    <property type="evidence" value="ECO:0007669"/>
    <property type="project" value="UniProtKB-UniRule"/>
</dbReference>
<dbReference type="Proteomes" id="UP000298179">
    <property type="component" value="Unassembled WGS sequence"/>
</dbReference>
<dbReference type="NCBIfam" id="TIGR00667">
    <property type="entry name" value="aat"/>
    <property type="match status" value="1"/>
</dbReference>
<dbReference type="InterPro" id="IPR004616">
    <property type="entry name" value="Leu/Phe-tRNA_Trfase"/>
</dbReference>
<dbReference type="GO" id="GO:0030163">
    <property type="term" value="P:protein catabolic process"/>
    <property type="evidence" value="ECO:0007669"/>
    <property type="project" value="UniProtKB-UniRule"/>
</dbReference>
<comment type="function">
    <text evidence="4">Functions in the N-end rule pathway of protein degradation where it conjugates Leu, Phe and, less efficiently, Met from aminoacyl-tRNAs to the N-termini of proteins containing an N-terminal arginine or lysine.</text>
</comment>
<dbReference type="FunFam" id="3.40.630.70:FF:000001">
    <property type="entry name" value="Leucyl/phenylalanyl-tRNA--protein transferase"/>
    <property type="match status" value="1"/>
</dbReference>
<dbReference type="OrthoDB" id="9790282at2"/>
<protein>
    <recommendedName>
        <fullName evidence="4">Leucyl/phenylalanyl-tRNA--protein transferase</fullName>
        <ecNumber evidence="4">2.3.2.6</ecNumber>
    </recommendedName>
    <alternativeName>
        <fullName evidence="4">L/F-transferase</fullName>
    </alternativeName>
    <alternativeName>
        <fullName evidence="4">Leucyltransferase</fullName>
    </alternativeName>
    <alternativeName>
        <fullName evidence="4">Phenyalanyltransferase</fullName>
    </alternativeName>
</protein>
<evidence type="ECO:0000313" key="6">
    <source>
        <dbReference type="Proteomes" id="UP000298179"/>
    </source>
</evidence>
<dbReference type="InterPro" id="IPR016181">
    <property type="entry name" value="Acyl_CoA_acyltransferase"/>
</dbReference>
<name>A0A4Y8RTH2_9HYPH</name>
<comment type="catalytic activity">
    <reaction evidence="4">
        <text>N-terminal L-lysyl-[protein] + L-leucyl-tRNA(Leu) = N-terminal L-leucyl-L-lysyl-[protein] + tRNA(Leu) + H(+)</text>
        <dbReference type="Rhea" id="RHEA:12340"/>
        <dbReference type="Rhea" id="RHEA-COMP:9613"/>
        <dbReference type="Rhea" id="RHEA-COMP:9622"/>
        <dbReference type="Rhea" id="RHEA-COMP:12670"/>
        <dbReference type="Rhea" id="RHEA-COMP:12671"/>
        <dbReference type="ChEBI" id="CHEBI:15378"/>
        <dbReference type="ChEBI" id="CHEBI:65249"/>
        <dbReference type="ChEBI" id="CHEBI:78442"/>
        <dbReference type="ChEBI" id="CHEBI:78494"/>
        <dbReference type="ChEBI" id="CHEBI:133043"/>
        <dbReference type="EC" id="2.3.2.6"/>
    </reaction>
</comment>
<dbReference type="Gene3D" id="3.30.70.3550">
    <property type="entry name" value="Leucyl/phenylalanyl-tRNA-protein transferase, N-terminal domain"/>
    <property type="match status" value="1"/>
</dbReference>
<dbReference type="GO" id="GO:0005737">
    <property type="term" value="C:cytoplasm"/>
    <property type="evidence" value="ECO:0007669"/>
    <property type="project" value="UniProtKB-SubCell"/>
</dbReference>
<dbReference type="Gene3D" id="3.40.630.70">
    <property type="entry name" value="Leucyl/phenylalanyl-tRNA-protein transferase, C-terminal domain"/>
    <property type="match status" value="1"/>
</dbReference>
<dbReference type="InterPro" id="IPR042221">
    <property type="entry name" value="Leu/Phe-tRNA_Trfase_N"/>
</dbReference>
<gene>
    <name evidence="4" type="primary">aat</name>
    <name evidence="5" type="ORF">E3C22_03825</name>
</gene>
<comment type="catalytic activity">
    <reaction evidence="4">
        <text>L-phenylalanyl-tRNA(Phe) + an N-terminal L-alpha-aminoacyl-[protein] = an N-terminal L-phenylalanyl-L-alpha-aminoacyl-[protein] + tRNA(Phe)</text>
        <dbReference type="Rhea" id="RHEA:43632"/>
        <dbReference type="Rhea" id="RHEA-COMP:9668"/>
        <dbReference type="Rhea" id="RHEA-COMP:9699"/>
        <dbReference type="Rhea" id="RHEA-COMP:10636"/>
        <dbReference type="Rhea" id="RHEA-COMP:10637"/>
        <dbReference type="ChEBI" id="CHEBI:78442"/>
        <dbReference type="ChEBI" id="CHEBI:78531"/>
        <dbReference type="ChEBI" id="CHEBI:78597"/>
        <dbReference type="ChEBI" id="CHEBI:83561"/>
        <dbReference type="EC" id="2.3.2.6"/>
    </reaction>
</comment>
<dbReference type="PANTHER" id="PTHR30098">
    <property type="entry name" value="LEUCYL/PHENYLALANYL-TRNA--PROTEIN TRANSFERASE"/>
    <property type="match status" value="1"/>
</dbReference>